<keyword evidence="1" id="KW-0175">Coiled coil</keyword>
<keyword evidence="3" id="KW-1185">Reference proteome</keyword>
<organism evidence="2 3">
    <name type="scientific">Solanum verrucosum</name>
    <dbReference type="NCBI Taxonomy" id="315347"/>
    <lineage>
        <taxon>Eukaryota</taxon>
        <taxon>Viridiplantae</taxon>
        <taxon>Streptophyta</taxon>
        <taxon>Embryophyta</taxon>
        <taxon>Tracheophyta</taxon>
        <taxon>Spermatophyta</taxon>
        <taxon>Magnoliopsida</taxon>
        <taxon>eudicotyledons</taxon>
        <taxon>Gunneridae</taxon>
        <taxon>Pentapetalae</taxon>
        <taxon>asterids</taxon>
        <taxon>lamiids</taxon>
        <taxon>Solanales</taxon>
        <taxon>Solanaceae</taxon>
        <taxon>Solanoideae</taxon>
        <taxon>Solaneae</taxon>
        <taxon>Solanum</taxon>
    </lineage>
</organism>
<feature type="coiled-coil region" evidence="1">
    <location>
        <begin position="193"/>
        <end position="248"/>
    </location>
</feature>
<accession>A0AAF0UQQ3</accession>
<gene>
    <name evidence="2" type="ORF">MTR67_042791</name>
</gene>
<feature type="coiled-coil region" evidence="1">
    <location>
        <begin position="70"/>
        <end position="97"/>
    </location>
</feature>
<dbReference type="AlphaFoldDB" id="A0AAF0UQQ3"/>
<feature type="coiled-coil region" evidence="1">
    <location>
        <begin position="289"/>
        <end position="326"/>
    </location>
</feature>
<feature type="coiled-coil region" evidence="1">
    <location>
        <begin position="423"/>
        <end position="471"/>
    </location>
</feature>
<proteinExistence type="predicted"/>
<evidence type="ECO:0000256" key="1">
    <source>
        <dbReference type="SAM" id="Coils"/>
    </source>
</evidence>
<evidence type="ECO:0000313" key="3">
    <source>
        <dbReference type="Proteomes" id="UP001234989"/>
    </source>
</evidence>
<sequence>MNSDSRRILMTLRSKSRVGSNNDSGKRINSSIISKTISASKLCRCDALGSQIDTNALVSLERKPSFNHSSKNQTDRRVVMQEQMEKLEEDLRETREQLCFVEGEKKKAINELSEIKQVVHKASDGITSSELYEEVRTLKEFLTNKQEELKIKDKNIKSLKLELEKAVKCDLKIPEKDVFSPVKAFKIRVTDWLSDFKRRVQELEDELENKKLSESKIFDAWLAKTRQFEKIKIELEESMLEIASLHEKIESFDTSYNGEIKNLTEKEVENSKSGFELVKENEKIASSKAKALNDEMSLLKKKMKLANEAEERSRKALDDLVLALKEVSYEASEAKERLCATQQELGLVKKEVRNLKEIVKSSKARYKMFLDEAKRETELYRNTAERLKLEADESLSSWNGKEMSFIECIKEVQEERNLTLHEATKLNESLKEGEQRSKAAREENYKLRDILKQAINEANAAKAGADLARRENSQLKDCLAKTG</sequence>
<evidence type="ECO:0000313" key="2">
    <source>
        <dbReference type="EMBL" id="WMV49406.1"/>
    </source>
</evidence>
<dbReference type="PANTHER" id="PTHR35164:SF7">
    <property type="entry name" value="MYOSIN-13-LIKE"/>
    <property type="match status" value="1"/>
</dbReference>
<name>A0AAF0UQQ3_SOLVR</name>
<dbReference type="EMBL" id="CP133621">
    <property type="protein sequence ID" value="WMV49406.1"/>
    <property type="molecule type" value="Genomic_DNA"/>
</dbReference>
<dbReference type="PANTHER" id="PTHR35164">
    <property type="entry name" value="EXPRESSED PROTEIN"/>
    <property type="match status" value="1"/>
</dbReference>
<feature type="coiled-coil region" evidence="1">
    <location>
        <begin position="132"/>
        <end position="162"/>
    </location>
</feature>
<protein>
    <submittedName>
        <fullName evidence="2">Uncharacterized protein</fullName>
    </submittedName>
</protein>
<reference evidence="2" key="1">
    <citation type="submission" date="2023-08" db="EMBL/GenBank/DDBJ databases">
        <title>A de novo genome assembly of Solanum verrucosum Schlechtendal, a Mexican diploid species geographically isolated from the other diploid A-genome species in potato relatives.</title>
        <authorList>
            <person name="Hosaka K."/>
        </authorList>
    </citation>
    <scope>NUCLEOTIDE SEQUENCE</scope>
    <source>
        <tissue evidence="2">Young leaves</tissue>
    </source>
</reference>
<dbReference type="Proteomes" id="UP001234989">
    <property type="component" value="Chromosome 10"/>
</dbReference>